<dbReference type="RefSeq" id="WP_179549927.1">
    <property type="nucleotide sequence ID" value="NZ_JACCFI010000001.1"/>
</dbReference>
<dbReference type="EMBL" id="JACCFI010000001">
    <property type="protein sequence ID" value="NYG19678.1"/>
    <property type="molecule type" value="Genomic_DNA"/>
</dbReference>
<proteinExistence type="predicted"/>
<dbReference type="Proteomes" id="UP000549066">
    <property type="component" value="Unassembled WGS sequence"/>
</dbReference>
<evidence type="ECO:0000313" key="1">
    <source>
        <dbReference type="EMBL" id="NYG19678.1"/>
    </source>
</evidence>
<sequence length="274" mass="28416">MIEFIERAEVERILVDPASRVPEAAPATGRPGSPLTRFRAGVSRFVNDAEHDARRARLEALLCELDAAALAAAAAAQVKAGTPVGRITVAVLAERLGFARPDALPPLVETVAAAYPTGEAADPDAADAAVAAVLEASGAVDPGERVVRVQLLVQAHAATTTLVERALALARSQAAAVPTRTLLESVLRDDSPVPVTRRLVPGPLDGGETLVSLHLDGPDRDATAERPARVLAFGAGPRACPAPHHALAIAAAIVETMRSDAPRDEETSPDADPR</sequence>
<name>A0A852WQ63_9MICO</name>
<dbReference type="InterPro" id="IPR036396">
    <property type="entry name" value="Cyt_P450_sf"/>
</dbReference>
<evidence type="ECO:0000313" key="2">
    <source>
        <dbReference type="Proteomes" id="UP000549066"/>
    </source>
</evidence>
<organism evidence="1 2">
    <name type="scientific">Agromyces hippuratus</name>
    <dbReference type="NCBI Taxonomy" id="286438"/>
    <lineage>
        <taxon>Bacteria</taxon>
        <taxon>Bacillati</taxon>
        <taxon>Actinomycetota</taxon>
        <taxon>Actinomycetes</taxon>
        <taxon>Micrococcales</taxon>
        <taxon>Microbacteriaceae</taxon>
        <taxon>Agromyces</taxon>
    </lineage>
</organism>
<dbReference type="SUPFAM" id="SSF48264">
    <property type="entry name" value="Cytochrome P450"/>
    <property type="match status" value="1"/>
</dbReference>
<accession>A0A852WQ63</accession>
<dbReference type="GO" id="GO:0016705">
    <property type="term" value="F:oxidoreductase activity, acting on paired donors, with incorporation or reduction of molecular oxygen"/>
    <property type="evidence" value="ECO:0007669"/>
    <property type="project" value="InterPro"/>
</dbReference>
<reference evidence="1 2" key="1">
    <citation type="submission" date="2020-07" db="EMBL/GenBank/DDBJ databases">
        <title>Sequencing the genomes of 1000 actinobacteria strains.</title>
        <authorList>
            <person name="Klenk H.-P."/>
        </authorList>
    </citation>
    <scope>NUCLEOTIDE SEQUENCE [LARGE SCALE GENOMIC DNA]</scope>
    <source>
        <strain evidence="1 2">DSM 8598</strain>
    </source>
</reference>
<dbReference type="GO" id="GO:0005506">
    <property type="term" value="F:iron ion binding"/>
    <property type="evidence" value="ECO:0007669"/>
    <property type="project" value="InterPro"/>
</dbReference>
<dbReference type="GO" id="GO:0020037">
    <property type="term" value="F:heme binding"/>
    <property type="evidence" value="ECO:0007669"/>
    <property type="project" value="InterPro"/>
</dbReference>
<dbReference type="InterPro" id="IPR017972">
    <property type="entry name" value="Cyt_P450_CS"/>
</dbReference>
<comment type="caution">
    <text evidence="1">The sequence shown here is derived from an EMBL/GenBank/DDBJ whole genome shotgun (WGS) entry which is preliminary data.</text>
</comment>
<dbReference type="PROSITE" id="PS00086">
    <property type="entry name" value="CYTOCHROME_P450"/>
    <property type="match status" value="1"/>
</dbReference>
<keyword evidence="2" id="KW-1185">Reference proteome</keyword>
<dbReference type="AlphaFoldDB" id="A0A852WQ63"/>
<gene>
    <name evidence="1" type="ORF">BJY17_000425</name>
</gene>
<evidence type="ECO:0008006" key="3">
    <source>
        <dbReference type="Google" id="ProtNLM"/>
    </source>
</evidence>
<dbReference type="GO" id="GO:0004497">
    <property type="term" value="F:monooxygenase activity"/>
    <property type="evidence" value="ECO:0007669"/>
    <property type="project" value="InterPro"/>
</dbReference>
<protein>
    <recommendedName>
        <fullName evidence="3">Cytochrome P450</fullName>
    </recommendedName>
</protein>